<proteinExistence type="predicted"/>
<name>A0A1P8UG51_9GAMM</name>
<sequence length="246" mass="28455">MEFIDEAVMSTLQADADAFRKRKPYPHQSIQGFLKQSAFDRLCREAPAPETMTRERHRRAYGQKPHERLSLQVVPRSEDQISEPWRRFIGELRGPAYQNFWRTLLGLPAWAPVIFSMHWHYAPAGASVSPHTDARRKIGSHIFYLNTPEDWDEDWGGQTLVLDDAGRFKRHSAPDFDDFEVAAASKVLGNSSFLFAQTTRSWHAVRELRNPPGHLRKVFIVVPNRLSFQVLSRRLRGKDPDGFKLY</sequence>
<dbReference type="STRING" id="1765967.BW247_06235"/>
<protein>
    <recommendedName>
        <fullName evidence="1">Prolyl 4-hydroxylase alpha subunit Fe(2+) 2OG dioxygenase domain-containing protein</fullName>
    </recommendedName>
</protein>
<dbReference type="OrthoDB" id="484647at2"/>
<dbReference type="RefSeq" id="WP_076836390.1">
    <property type="nucleotide sequence ID" value="NZ_CP019434.1"/>
</dbReference>
<reference evidence="2 3" key="1">
    <citation type="submission" date="2017-01" db="EMBL/GenBank/DDBJ databases">
        <title>Draft sequence of Acidihalobacter ferrooxidans strain DSM 14175 (strain V8).</title>
        <authorList>
            <person name="Khaleque H.N."/>
            <person name="Ramsay J.P."/>
            <person name="Murphy R.J.T."/>
            <person name="Kaksonen A.H."/>
            <person name="Boxall N.J."/>
            <person name="Watkin E.L.J."/>
        </authorList>
    </citation>
    <scope>NUCLEOTIDE SEQUENCE [LARGE SCALE GENOMIC DNA]</scope>
    <source>
        <strain evidence="2 3">V8</strain>
    </source>
</reference>
<organism evidence="2 3">
    <name type="scientific">Acidihalobacter ferrooxydans</name>
    <dbReference type="NCBI Taxonomy" id="1765967"/>
    <lineage>
        <taxon>Bacteria</taxon>
        <taxon>Pseudomonadati</taxon>
        <taxon>Pseudomonadota</taxon>
        <taxon>Gammaproteobacteria</taxon>
        <taxon>Chromatiales</taxon>
        <taxon>Ectothiorhodospiraceae</taxon>
        <taxon>Acidihalobacter</taxon>
    </lineage>
</organism>
<evidence type="ECO:0000259" key="1">
    <source>
        <dbReference type="Pfam" id="PF13640"/>
    </source>
</evidence>
<feature type="domain" description="Prolyl 4-hydroxylase alpha subunit Fe(2+) 2OG dioxygenase" evidence="1">
    <location>
        <begin position="121"/>
        <end position="212"/>
    </location>
</feature>
<evidence type="ECO:0000313" key="3">
    <source>
        <dbReference type="Proteomes" id="UP000243807"/>
    </source>
</evidence>
<gene>
    <name evidence="2" type="ORF">BW247_06235</name>
</gene>
<dbReference type="Proteomes" id="UP000243807">
    <property type="component" value="Chromosome"/>
</dbReference>
<dbReference type="Gene3D" id="2.60.120.620">
    <property type="entry name" value="q2cbj1_9rhob like domain"/>
    <property type="match status" value="1"/>
</dbReference>
<accession>A0A1P8UG51</accession>
<dbReference type="Pfam" id="PF13640">
    <property type="entry name" value="2OG-FeII_Oxy_3"/>
    <property type="match status" value="1"/>
</dbReference>
<evidence type="ECO:0000313" key="2">
    <source>
        <dbReference type="EMBL" id="APZ42741.1"/>
    </source>
</evidence>
<dbReference type="KEGG" id="afy:BW247_06235"/>
<dbReference type="AlphaFoldDB" id="A0A1P8UG51"/>
<dbReference type="EMBL" id="CP019434">
    <property type="protein sequence ID" value="APZ42741.1"/>
    <property type="molecule type" value="Genomic_DNA"/>
</dbReference>
<dbReference type="InterPro" id="IPR044862">
    <property type="entry name" value="Pro_4_hyd_alph_FE2OG_OXY"/>
</dbReference>
<keyword evidence="3" id="KW-1185">Reference proteome</keyword>